<name>S3D403_OPHP1</name>
<sequence length="293" mass="31391">MVVQKAILADDSSSTASIDLTTTTTTTTITATLSTDGAPPSDPLYMPIQVPGPFFPYADSINTTAAAQLQMVMEEASISALIHAACRLYEATAVATNAFEKLIFRWTGLAPQEAATAALIYELPKKDPPNDISMDLLQQQRGMMLQTLLKATQLLATATGIMAGMTIDARALAVSHELLLPLSAFESEDVAATFSAFTGGATLATAKKGMDDLEQSLSDMALPLHHALWGPARFKMNAFYSFKDRRNREHGREHTTCGGARLLNYTMAAAIIAHRGIAGGAGVRPANEDCRRR</sequence>
<reference evidence="1 2" key="1">
    <citation type="journal article" date="2013" name="BMC Genomics">
        <title>The genome and transcriptome of the pine saprophyte Ophiostoma piceae, and a comparison with the bark beetle-associated pine pathogen Grosmannia clavigera.</title>
        <authorList>
            <person name="Haridas S."/>
            <person name="Wang Y."/>
            <person name="Lim L."/>
            <person name="Massoumi Alamouti S."/>
            <person name="Jackman S."/>
            <person name="Docking R."/>
            <person name="Robertson G."/>
            <person name="Birol I."/>
            <person name="Bohlmann J."/>
            <person name="Breuil C."/>
        </authorList>
    </citation>
    <scope>NUCLEOTIDE SEQUENCE [LARGE SCALE GENOMIC DNA]</scope>
    <source>
        <strain evidence="1 2">UAMH 11346</strain>
    </source>
</reference>
<keyword evidence="2" id="KW-1185">Reference proteome</keyword>
<organism evidence="1 2">
    <name type="scientific">Ophiostoma piceae (strain UAMH 11346)</name>
    <name type="common">Sap stain fungus</name>
    <dbReference type="NCBI Taxonomy" id="1262450"/>
    <lineage>
        <taxon>Eukaryota</taxon>
        <taxon>Fungi</taxon>
        <taxon>Dikarya</taxon>
        <taxon>Ascomycota</taxon>
        <taxon>Pezizomycotina</taxon>
        <taxon>Sordariomycetes</taxon>
        <taxon>Sordariomycetidae</taxon>
        <taxon>Ophiostomatales</taxon>
        <taxon>Ophiostomataceae</taxon>
        <taxon>Ophiostoma</taxon>
    </lineage>
</organism>
<evidence type="ECO:0000313" key="2">
    <source>
        <dbReference type="Proteomes" id="UP000016923"/>
    </source>
</evidence>
<dbReference type="VEuPathDB" id="FungiDB:F503_00888"/>
<protein>
    <submittedName>
        <fullName evidence="1">Uncharacterized protein</fullName>
    </submittedName>
</protein>
<evidence type="ECO:0000313" key="1">
    <source>
        <dbReference type="EMBL" id="EPE08105.1"/>
    </source>
</evidence>
<gene>
    <name evidence="1" type="ORF">F503_00888</name>
</gene>
<dbReference type="Proteomes" id="UP000016923">
    <property type="component" value="Unassembled WGS sequence"/>
</dbReference>
<dbReference type="EMBL" id="KE148149">
    <property type="protein sequence ID" value="EPE08105.1"/>
    <property type="molecule type" value="Genomic_DNA"/>
</dbReference>
<dbReference type="AlphaFoldDB" id="S3D403"/>
<proteinExistence type="predicted"/>
<dbReference type="HOGENOM" id="CLU_950271_0_0_1"/>
<accession>S3D403</accession>